<reference evidence="1" key="1">
    <citation type="journal article" date="2023" name="Phytobiomes J">
        <title>Deciphering the key players within the bacterial microbiota associated with aerial crown gall tumors on rhododendron: Insights into the gallobiome.</title>
        <authorList>
            <person name="Kuzmanovic N."/>
            <person name="Nesme J."/>
            <person name="Wolf J."/>
            <person name="Neumann-Schaal M."/>
            <person name="Petersen J."/>
            <person name="Fernandez-Gnecco G."/>
            <person name="Sproeer C."/>
            <person name="Bunk B."/>
            <person name="Overmann J."/>
            <person name="Sorensen S.J."/>
            <person name="Idczak E."/>
            <person name="Smalla K."/>
        </authorList>
    </citation>
    <scope>NUCLEOTIDE SEQUENCE</scope>
    <source>
        <strain evidence="1">Rho-11.1</strain>
    </source>
</reference>
<accession>A0AAW9FIC2</accession>
<organism evidence="1">
    <name type="scientific">Agrobacterium rosae</name>
    <dbReference type="NCBI Taxonomy" id="1972867"/>
    <lineage>
        <taxon>Bacteria</taxon>
        <taxon>Pseudomonadati</taxon>
        <taxon>Pseudomonadota</taxon>
        <taxon>Alphaproteobacteria</taxon>
        <taxon>Hyphomicrobiales</taxon>
        <taxon>Rhizobiaceae</taxon>
        <taxon>Rhizobium/Agrobacterium group</taxon>
        <taxon>Agrobacterium</taxon>
    </lineage>
</organism>
<dbReference type="RefSeq" id="WP_320203731.1">
    <property type="nucleotide sequence ID" value="NZ_CP192781.1"/>
</dbReference>
<dbReference type="AlphaFoldDB" id="A0AAW9FIC2"/>
<name>A0AAW9FIC2_9HYPH</name>
<evidence type="ECO:0000313" key="1">
    <source>
        <dbReference type="EMBL" id="MDX8305615.1"/>
    </source>
</evidence>
<dbReference type="EMBL" id="JAVRAF010000023">
    <property type="protein sequence ID" value="MDX8305615.1"/>
    <property type="molecule type" value="Genomic_DNA"/>
</dbReference>
<comment type="caution">
    <text evidence="1">The sequence shown here is derived from an EMBL/GenBank/DDBJ whole genome shotgun (WGS) entry which is preliminary data.</text>
</comment>
<proteinExistence type="predicted"/>
<protein>
    <submittedName>
        <fullName evidence="1">Uncharacterized protein</fullName>
    </submittedName>
</protein>
<gene>
    <name evidence="1" type="ORF">RMR22_25585</name>
</gene>
<sequence>MSCECCDYIGIGDIVEHKMNTNVFGIVIAEAGSIRSIRTSPTLAVMNFHEWELRHVTSGEHQPPAKEDDETNVVRVDFNKGQVLTAETPTEGVA</sequence>